<dbReference type="InterPro" id="IPR003797">
    <property type="entry name" value="DegV"/>
</dbReference>
<organism evidence="2 3">
    <name type="scientific">Marinibactrum halimedae</name>
    <dbReference type="NCBI Taxonomy" id="1444977"/>
    <lineage>
        <taxon>Bacteria</taxon>
        <taxon>Pseudomonadati</taxon>
        <taxon>Pseudomonadota</taxon>
        <taxon>Gammaproteobacteria</taxon>
        <taxon>Cellvibrionales</taxon>
        <taxon>Cellvibrionaceae</taxon>
        <taxon>Marinibactrum</taxon>
    </lineage>
</organism>
<evidence type="ECO:0000313" key="3">
    <source>
        <dbReference type="Proteomes" id="UP001156870"/>
    </source>
</evidence>
<dbReference type="InterPro" id="IPR050270">
    <property type="entry name" value="DegV_domain_contain"/>
</dbReference>
<dbReference type="Pfam" id="PF02645">
    <property type="entry name" value="DegV"/>
    <property type="match status" value="1"/>
</dbReference>
<dbReference type="AlphaFoldDB" id="A0AA37T7R1"/>
<name>A0AA37T7R1_9GAMM</name>
<reference evidence="2 3" key="1">
    <citation type="journal article" date="2014" name="Int. J. Syst. Evol. Microbiol.">
        <title>Complete genome sequence of Corynebacterium casei LMG S-19264T (=DSM 44701T), isolated from a smear-ripened cheese.</title>
        <authorList>
            <consortium name="US DOE Joint Genome Institute (JGI-PGF)"/>
            <person name="Walter F."/>
            <person name="Albersmeier A."/>
            <person name="Kalinowski J."/>
            <person name="Ruckert C."/>
        </authorList>
    </citation>
    <scope>NUCLEOTIDE SEQUENCE [LARGE SCALE GENOMIC DNA]</scope>
    <source>
        <strain evidence="2 3">NBRC 110095</strain>
    </source>
</reference>
<dbReference type="SUPFAM" id="SSF82549">
    <property type="entry name" value="DAK1/DegV-like"/>
    <property type="match status" value="1"/>
</dbReference>
<dbReference type="PANTHER" id="PTHR33434">
    <property type="entry name" value="DEGV DOMAIN-CONTAINING PROTEIN DR_1986-RELATED"/>
    <property type="match status" value="1"/>
</dbReference>
<protein>
    <submittedName>
        <fullName evidence="2">DegV domain-containing protein</fullName>
    </submittedName>
</protein>
<sequence length="317" mass="34547">MKTGLVVDSACDLPDTFITDNNIFVIPLNISIAGESIGDTLSETERLAIYNEGRIDKSMQAESSPTTTEQIKEYMLDNVVTKTDFAICETIARSRSPTYSHYLDVSQGMQVHAQEIRKQANCITPFSMRVVSTGTVFSGQGLTAAHTIKLINEGISKNQLRRAIEEFKPQVKSFGIPPDLTYLRNRARKKGDKSVGFLTSIIGKALEVTPVVLGCNEETYPIAKIRGFENALKAVLNFVATKVQSGLSTPYIVISIAGDPKELFNFNEYASLQNIAQSHNIEILLSVMSLSGGINLGPGSITVSVAYEGDDVEIDAQ</sequence>
<dbReference type="Proteomes" id="UP001156870">
    <property type="component" value="Unassembled WGS sequence"/>
</dbReference>
<keyword evidence="1" id="KW-0446">Lipid-binding</keyword>
<comment type="caution">
    <text evidence="2">The sequence shown here is derived from an EMBL/GenBank/DDBJ whole genome shotgun (WGS) entry which is preliminary data.</text>
</comment>
<dbReference type="PANTHER" id="PTHR33434:SF2">
    <property type="entry name" value="FATTY ACID-BINDING PROTEIN TM_1468"/>
    <property type="match status" value="1"/>
</dbReference>
<dbReference type="InterPro" id="IPR043168">
    <property type="entry name" value="DegV_C"/>
</dbReference>
<evidence type="ECO:0000256" key="1">
    <source>
        <dbReference type="ARBA" id="ARBA00023121"/>
    </source>
</evidence>
<dbReference type="Gene3D" id="3.40.50.10170">
    <property type="match status" value="1"/>
</dbReference>
<dbReference type="PROSITE" id="PS51482">
    <property type="entry name" value="DEGV"/>
    <property type="match status" value="1"/>
</dbReference>
<keyword evidence="3" id="KW-1185">Reference proteome</keyword>
<proteinExistence type="predicted"/>
<evidence type="ECO:0000313" key="2">
    <source>
        <dbReference type="EMBL" id="GLS25451.1"/>
    </source>
</evidence>
<gene>
    <name evidence="2" type="ORF">GCM10007877_11650</name>
</gene>
<accession>A0AA37T7R1</accession>
<dbReference type="EMBL" id="BSPD01000030">
    <property type="protein sequence ID" value="GLS25451.1"/>
    <property type="molecule type" value="Genomic_DNA"/>
</dbReference>
<dbReference type="Gene3D" id="3.30.1180.10">
    <property type="match status" value="1"/>
</dbReference>
<dbReference type="GO" id="GO:0008289">
    <property type="term" value="F:lipid binding"/>
    <property type="evidence" value="ECO:0007669"/>
    <property type="project" value="UniProtKB-KW"/>
</dbReference>
<dbReference type="RefSeq" id="WP_232592045.1">
    <property type="nucleotide sequence ID" value="NZ_BSPD01000030.1"/>
</dbReference>